<keyword evidence="4" id="KW-1185">Reference proteome</keyword>
<dbReference type="EMBL" id="CP035494">
    <property type="protein sequence ID" value="QAY60277.1"/>
    <property type="molecule type" value="Genomic_DNA"/>
</dbReference>
<dbReference type="SUPFAM" id="SSF54909">
    <property type="entry name" value="Dimeric alpha+beta barrel"/>
    <property type="match status" value="1"/>
</dbReference>
<comment type="similarity">
    <text evidence="1">Belongs to the YciI family.</text>
</comment>
<feature type="domain" description="YCII-related" evidence="2">
    <location>
        <begin position="19"/>
        <end position="98"/>
    </location>
</feature>
<dbReference type="PANTHER" id="PTHR35174">
    <property type="entry name" value="BLL7171 PROTEIN-RELATED"/>
    <property type="match status" value="1"/>
</dbReference>
<dbReference type="OrthoDB" id="3212458at2"/>
<dbReference type="RefSeq" id="WP_129389351.1">
    <property type="nucleotide sequence ID" value="NZ_CP035494.1"/>
</dbReference>
<dbReference type="InterPro" id="IPR005545">
    <property type="entry name" value="YCII"/>
</dbReference>
<dbReference type="Gene3D" id="3.30.70.1060">
    <property type="entry name" value="Dimeric alpha+beta barrel"/>
    <property type="match status" value="1"/>
</dbReference>
<protein>
    <recommendedName>
        <fullName evidence="2">YCII-related domain-containing protein</fullName>
    </recommendedName>
</protein>
<accession>A0A4P6EJJ3</accession>
<evidence type="ECO:0000259" key="2">
    <source>
        <dbReference type="Pfam" id="PF03795"/>
    </source>
</evidence>
<sequence length="128" mass="13984">MPKYLIAFNDEWVPPHTPDELRQKGEASQAVLDEMKAAGVFLFADGGLDASTAVCSVVNKGGEPVFTDGPFVESKEHLGGFTVVEVPDDATARYWAGRLAVALDWPQEVHRFPSDVSEVIERQRAEAP</sequence>
<dbReference type="Pfam" id="PF03795">
    <property type="entry name" value="YCII"/>
    <property type="match status" value="1"/>
</dbReference>
<dbReference type="InterPro" id="IPR011008">
    <property type="entry name" value="Dimeric_a/b-barrel"/>
</dbReference>
<evidence type="ECO:0000256" key="1">
    <source>
        <dbReference type="ARBA" id="ARBA00007689"/>
    </source>
</evidence>
<organism evidence="3 4">
    <name type="scientific">Microbacterium protaetiae</name>
    <dbReference type="NCBI Taxonomy" id="2509458"/>
    <lineage>
        <taxon>Bacteria</taxon>
        <taxon>Bacillati</taxon>
        <taxon>Actinomycetota</taxon>
        <taxon>Actinomycetes</taxon>
        <taxon>Micrococcales</taxon>
        <taxon>Microbacteriaceae</taxon>
        <taxon>Microbacterium</taxon>
    </lineage>
</organism>
<dbReference type="Proteomes" id="UP000293995">
    <property type="component" value="Chromosome"/>
</dbReference>
<evidence type="ECO:0000313" key="4">
    <source>
        <dbReference type="Proteomes" id="UP000293995"/>
    </source>
</evidence>
<dbReference type="PANTHER" id="PTHR35174:SF3">
    <property type="entry name" value="BLL7171 PROTEIN"/>
    <property type="match status" value="1"/>
</dbReference>
<proteinExistence type="inferred from homology"/>
<name>A0A4P6EJJ3_9MICO</name>
<reference evidence="3 4" key="1">
    <citation type="submission" date="2019-01" db="EMBL/GenBank/DDBJ databases">
        <title>Genome sequencing of strain DFW100M-13.</title>
        <authorList>
            <person name="Heo J."/>
            <person name="Kim S.-J."/>
            <person name="Kim J.-S."/>
            <person name="Hong S.-B."/>
            <person name="Kwon S.-W."/>
        </authorList>
    </citation>
    <scope>NUCLEOTIDE SEQUENCE [LARGE SCALE GENOMIC DNA]</scope>
    <source>
        <strain evidence="3 4">DFW100M-13</strain>
    </source>
</reference>
<gene>
    <name evidence="3" type="ORF">ET475_09960</name>
</gene>
<dbReference type="KEGG" id="mprt:ET475_09960"/>
<dbReference type="AlphaFoldDB" id="A0A4P6EJJ3"/>
<evidence type="ECO:0000313" key="3">
    <source>
        <dbReference type="EMBL" id="QAY60277.1"/>
    </source>
</evidence>